<accession>A0A7D8Z2W4</accession>
<comment type="caution">
    <text evidence="1">The sequence shown here is derived from an EMBL/GenBank/DDBJ whole genome shotgun (WGS) entry which is preliminary data.</text>
</comment>
<evidence type="ECO:0000313" key="1">
    <source>
        <dbReference type="EMBL" id="TVY56816.1"/>
    </source>
</evidence>
<organism evidence="1 2">
    <name type="scientific">Lachnellula cervina</name>
    <dbReference type="NCBI Taxonomy" id="1316786"/>
    <lineage>
        <taxon>Eukaryota</taxon>
        <taxon>Fungi</taxon>
        <taxon>Dikarya</taxon>
        <taxon>Ascomycota</taxon>
        <taxon>Pezizomycotina</taxon>
        <taxon>Leotiomycetes</taxon>
        <taxon>Helotiales</taxon>
        <taxon>Lachnaceae</taxon>
        <taxon>Lachnellula</taxon>
    </lineage>
</organism>
<sequence length="243" mass="26891">MSTPYLDSGPGPLMQDPLTTNRIVASHNFSSYSVPKPSPSAYPRADLGVGGGNGEIVVLHAVLDSIYPLILISPPKNGYPARPALFVPSMECPSRLESLYQTWQNLRSTSTPKQFNDFGAFFDDSCTAWLKSMREWDQPSVGRQAIIDNVKTNIQSHYIEERRVQSSLVSEDGRTVMCEMRNRLSVLGTPLDNFYETAVAKFNEKGLITDFKVYNCRSPIVGVIQTVTGKGPYTAAAAKQEFE</sequence>
<dbReference type="InterPro" id="IPR032710">
    <property type="entry name" value="NTF2-like_dom_sf"/>
</dbReference>
<dbReference type="SUPFAM" id="SSF54427">
    <property type="entry name" value="NTF2-like"/>
    <property type="match status" value="1"/>
</dbReference>
<protein>
    <submittedName>
        <fullName evidence="1">Uncharacterized protein</fullName>
    </submittedName>
</protein>
<dbReference type="Proteomes" id="UP000481288">
    <property type="component" value="Unassembled WGS sequence"/>
</dbReference>
<evidence type="ECO:0000313" key="2">
    <source>
        <dbReference type="Proteomes" id="UP000481288"/>
    </source>
</evidence>
<dbReference type="AlphaFoldDB" id="A0A7D8Z2W4"/>
<gene>
    <name evidence="1" type="ORF">LCER1_G002480</name>
</gene>
<dbReference type="EMBL" id="QGMG01000131">
    <property type="protein sequence ID" value="TVY56816.1"/>
    <property type="molecule type" value="Genomic_DNA"/>
</dbReference>
<reference evidence="1 2" key="1">
    <citation type="submission" date="2018-05" db="EMBL/GenBank/DDBJ databases">
        <title>Whole genome sequencing for identification of molecular markers to develop diagnostic detection tools for the regulated plant pathogen Lachnellula willkommii.</title>
        <authorList>
            <person name="Giroux E."/>
            <person name="Bilodeau G."/>
        </authorList>
    </citation>
    <scope>NUCLEOTIDE SEQUENCE [LARGE SCALE GENOMIC DNA]</scope>
    <source>
        <strain evidence="1 2">CBS 625.97</strain>
    </source>
</reference>
<name>A0A7D8Z2W4_9HELO</name>
<dbReference type="OrthoDB" id="3775006at2759"/>
<proteinExistence type="predicted"/>
<keyword evidence="2" id="KW-1185">Reference proteome</keyword>